<feature type="compositionally biased region" description="Polar residues" evidence="1">
    <location>
        <begin position="371"/>
        <end position="383"/>
    </location>
</feature>
<feature type="region of interest" description="Disordered" evidence="1">
    <location>
        <begin position="154"/>
        <end position="189"/>
    </location>
</feature>
<dbReference type="AlphaFoldDB" id="A0ABD3NJV8"/>
<comment type="caution">
    <text evidence="2">The sequence shown here is derived from an EMBL/GenBank/DDBJ whole genome shotgun (WGS) entry which is preliminary data.</text>
</comment>
<dbReference type="EMBL" id="JALLPJ020001175">
    <property type="protein sequence ID" value="KAL3774861.1"/>
    <property type="molecule type" value="Genomic_DNA"/>
</dbReference>
<gene>
    <name evidence="2" type="ORF">ACHAWO_001176</name>
</gene>
<evidence type="ECO:0000256" key="1">
    <source>
        <dbReference type="SAM" id="MobiDB-lite"/>
    </source>
</evidence>
<protein>
    <submittedName>
        <fullName evidence="2">Uncharacterized protein</fullName>
    </submittedName>
</protein>
<dbReference type="Proteomes" id="UP001530400">
    <property type="component" value="Unassembled WGS sequence"/>
</dbReference>
<feature type="compositionally biased region" description="Basic and acidic residues" evidence="1">
    <location>
        <begin position="389"/>
        <end position="411"/>
    </location>
</feature>
<evidence type="ECO:0000313" key="2">
    <source>
        <dbReference type="EMBL" id="KAL3774861.1"/>
    </source>
</evidence>
<accession>A0ABD3NJV8</accession>
<organism evidence="2 3">
    <name type="scientific">Cyclotella atomus</name>
    <dbReference type="NCBI Taxonomy" id="382360"/>
    <lineage>
        <taxon>Eukaryota</taxon>
        <taxon>Sar</taxon>
        <taxon>Stramenopiles</taxon>
        <taxon>Ochrophyta</taxon>
        <taxon>Bacillariophyta</taxon>
        <taxon>Coscinodiscophyceae</taxon>
        <taxon>Thalassiosirophycidae</taxon>
        <taxon>Stephanodiscales</taxon>
        <taxon>Stephanodiscaceae</taxon>
        <taxon>Cyclotella</taxon>
    </lineage>
</organism>
<reference evidence="2 3" key="1">
    <citation type="submission" date="2024-10" db="EMBL/GenBank/DDBJ databases">
        <title>Updated reference genomes for cyclostephanoid diatoms.</title>
        <authorList>
            <person name="Roberts W.R."/>
            <person name="Alverson A.J."/>
        </authorList>
    </citation>
    <scope>NUCLEOTIDE SEQUENCE [LARGE SCALE GENOMIC DNA]</scope>
    <source>
        <strain evidence="2 3">AJA010-31</strain>
    </source>
</reference>
<proteinExistence type="predicted"/>
<evidence type="ECO:0000313" key="3">
    <source>
        <dbReference type="Proteomes" id="UP001530400"/>
    </source>
</evidence>
<feature type="region of interest" description="Disordered" evidence="1">
    <location>
        <begin position="353"/>
        <end position="411"/>
    </location>
</feature>
<keyword evidence="3" id="KW-1185">Reference proteome</keyword>
<feature type="compositionally biased region" description="Low complexity" evidence="1">
    <location>
        <begin position="157"/>
        <end position="181"/>
    </location>
</feature>
<name>A0ABD3NJV8_9STRA</name>
<sequence>MNETKLLLSPDPGNPNAKPDFLATVEPIQLAHKSTTADINLPFELTFDAYTREPWSLHSSSSASNSNPHWKYCHLHSTDGRNRLPGFLKYLRDRKKAAVAKFEPTDVTHQEGRAVLVVPFDQPDIDTVPDGVDKNQLLFVMYLRDENLLKTNDANGQQQSQQKQSKQSASTSQKIQPQQKPVQKKAPIKPIQINKKGTGLLCSLLVSKQRTENHLSIVRGPTRTDPTDFSSSLTGAAAVISNFRSKISTSLETFASNPSIHTTQITISLSSLVKEVPLSERDKVTMDILKYVVYEQVEEINDKWIAAKEPGGFMDECCINIYKEGYCPKEVLEDLNRGELPEEVRGQAKYLAEAKSKKKDNKTKKEEEVMKQQNEGNVTVLNTNKRDRRTLEQIQRDLETETEDEKRRRFE</sequence>